<sequence>MKPNYLTLISIFLLVACNNSTKTRGRQATGKKAPDIGCYVSRITDKAWYTSGKKAPKLEGLEGINFRISTHNKEVQEYFNQGMMLLYGFNHAEAARSFFEATRLDSGCAMAYWGYAYVLGPNYNAGMEEDNFQRAYEAAVKAKSLSAQCTQKEKALIHALASRYEMPAPSDRKPLDITYAAAMKKVYAQFPTDPDIGALYAEAMMDIHPWDLYEKKTKKPRAWTPELLAVLEHLIKINPGHPGAHHFYIHALEASATPEKALASARLLDTLVPGSGHLVHMPSHIYINTGDYHAGTLSNIHAVEVDSVYTVACHAQGAYPLGYYPHNYHFLAALATLEGNSALAWKAAQKLQGHTAADIMRLPRWGTLQHYYTIPYYIAVKFGMWDTILSIPAPDEDLVYPQAIWHYAQGMAFLGKNRVSDAQKELGRLRTLAADSALQHLTIWDINTTADLVQIAVKVLSAGIAGKQQHPDSSISLLKEAVAIEDNLNYNEPPDWFFSVRHYLGATLLDAGKYSEAENVYRKDLQTWKKNGWALMGLYHSLTAQKKNEEAEKVKSAFDEAWRFADVDIVSSSGMYMTK</sequence>
<dbReference type="RefSeq" id="WP_113618190.1">
    <property type="nucleotide sequence ID" value="NZ_QFFJ01000002.1"/>
</dbReference>
<comment type="caution">
    <text evidence="1">The sequence shown here is derived from an EMBL/GenBank/DDBJ whole genome shotgun (WGS) entry which is preliminary data.</text>
</comment>
<reference evidence="1 2" key="1">
    <citation type="submission" date="2018-05" db="EMBL/GenBank/DDBJ databases">
        <title>Chitinophaga sp. K3CV102501T nov., isolated from isolated from a monsoon evergreen broad-leaved forest soil.</title>
        <authorList>
            <person name="Lv Y."/>
        </authorList>
    </citation>
    <scope>NUCLEOTIDE SEQUENCE [LARGE SCALE GENOMIC DNA]</scope>
    <source>
        <strain evidence="1 2">GDMCC 1.1325</strain>
    </source>
</reference>
<proteinExistence type="predicted"/>
<dbReference type="PANTHER" id="PTHR45588:SF1">
    <property type="entry name" value="WW DOMAIN-CONTAINING PROTEIN"/>
    <property type="match status" value="1"/>
</dbReference>
<accession>A0A365XV20</accession>
<evidence type="ECO:0000313" key="2">
    <source>
        <dbReference type="Proteomes" id="UP000253410"/>
    </source>
</evidence>
<dbReference type="Gene3D" id="1.25.40.10">
    <property type="entry name" value="Tetratricopeptide repeat domain"/>
    <property type="match status" value="2"/>
</dbReference>
<dbReference type="Proteomes" id="UP000253410">
    <property type="component" value="Unassembled WGS sequence"/>
</dbReference>
<dbReference type="InterPro" id="IPR011990">
    <property type="entry name" value="TPR-like_helical_dom_sf"/>
</dbReference>
<dbReference type="EMBL" id="QFFJ01000002">
    <property type="protein sequence ID" value="RBL89445.1"/>
    <property type="molecule type" value="Genomic_DNA"/>
</dbReference>
<dbReference type="OrthoDB" id="9778494at2"/>
<gene>
    <name evidence="1" type="ORF">DF182_23300</name>
</gene>
<dbReference type="PANTHER" id="PTHR45588">
    <property type="entry name" value="TPR DOMAIN-CONTAINING PROTEIN"/>
    <property type="match status" value="1"/>
</dbReference>
<evidence type="ECO:0000313" key="1">
    <source>
        <dbReference type="EMBL" id="RBL89445.1"/>
    </source>
</evidence>
<protein>
    <recommendedName>
        <fullName evidence="3">Tetratricopeptide repeat protein</fullName>
    </recommendedName>
</protein>
<evidence type="ECO:0008006" key="3">
    <source>
        <dbReference type="Google" id="ProtNLM"/>
    </source>
</evidence>
<dbReference type="AlphaFoldDB" id="A0A365XV20"/>
<organism evidence="1 2">
    <name type="scientific">Chitinophaga flava</name>
    <dbReference type="NCBI Taxonomy" id="2259036"/>
    <lineage>
        <taxon>Bacteria</taxon>
        <taxon>Pseudomonadati</taxon>
        <taxon>Bacteroidota</taxon>
        <taxon>Chitinophagia</taxon>
        <taxon>Chitinophagales</taxon>
        <taxon>Chitinophagaceae</taxon>
        <taxon>Chitinophaga</taxon>
    </lineage>
</organism>
<dbReference type="PROSITE" id="PS51257">
    <property type="entry name" value="PROKAR_LIPOPROTEIN"/>
    <property type="match status" value="1"/>
</dbReference>
<name>A0A365XV20_9BACT</name>
<dbReference type="SUPFAM" id="SSF48452">
    <property type="entry name" value="TPR-like"/>
    <property type="match status" value="2"/>
</dbReference>
<keyword evidence="2" id="KW-1185">Reference proteome</keyword>